<feature type="domain" description="Myosin motor" evidence="7">
    <location>
        <begin position="1"/>
        <end position="556"/>
    </location>
</feature>
<evidence type="ECO:0000256" key="6">
    <source>
        <dbReference type="SAM" id="MobiDB-lite"/>
    </source>
</evidence>
<dbReference type="InterPro" id="IPR036961">
    <property type="entry name" value="Kinesin_motor_dom_sf"/>
</dbReference>
<evidence type="ECO:0000256" key="4">
    <source>
        <dbReference type="ARBA" id="ARBA00023175"/>
    </source>
</evidence>
<dbReference type="SMART" id="SM00242">
    <property type="entry name" value="MYSc"/>
    <property type="match status" value="1"/>
</dbReference>
<dbReference type="Gene3D" id="1.20.58.530">
    <property type="match status" value="1"/>
</dbReference>
<evidence type="ECO:0000256" key="5">
    <source>
        <dbReference type="PROSITE-ProRule" id="PRU00782"/>
    </source>
</evidence>
<keyword evidence="9" id="KW-1185">Reference proteome</keyword>
<keyword evidence="4" id="KW-0505">Motor protein</keyword>
<accession>A0AAV3ZMI3</accession>
<reference evidence="8 9" key="1">
    <citation type="journal article" date="2021" name="Elife">
        <title>Chloroplast acquisition without the gene transfer in kleptoplastic sea slugs, Plakobranchus ocellatus.</title>
        <authorList>
            <person name="Maeda T."/>
            <person name="Takahashi S."/>
            <person name="Yoshida T."/>
            <person name="Shimamura S."/>
            <person name="Takaki Y."/>
            <person name="Nagai Y."/>
            <person name="Toyoda A."/>
            <person name="Suzuki Y."/>
            <person name="Arimoto A."/>
            <person name="Ishii H."/>
            <person name="Satoh N."/>
            <person name="Nishiyama T."/>
            <person name="Hasebe M."/>
            <person name="Maruyama T."/>
            <person name="Minagawa J."/>
            <person name="Obokata J."/>
            <person name="Shigenobu S."/>
        </authorList>
    </citation>
    <scope>NUCLEOTIDE SEQUENCE [LARGE SCALE GENOMIC DNA]</scope>
</reference>
<dbReference type="GO" id="GO:0016459">
    <property type="term" value="C:myosin complex"/>
    <property type="evidence" value="ECO:0007669"/>
    <property type="project" value="UniProtKB-KW"/>
</dbReference>
<dbReference type="PANTHER" id="PTHR47335">
    <property type="entry name" value="UNCONVENTIONAL MYOSIN-XVI"/>
    <property type="match status" value="1"/>
</dbReference>
<sequence>MNPLLEAFGNAGTIMNPNSSRFAKYLELSISDRGRVEGGRLQEFLLEKSRVVRQAQGETNYHIFYWMLAGVTPEEASRCHLQQCDYRYLRKKAAGTQPGRTEKELFWAVKESLKFIGFSSEEVTCVLMILSAVLHMGNIVFASAGSKTSPDAAVIVNMEEVTKVCDLLRISKEDFVSSVLEDVLTTKGDVVKRPLSAQQARESVDALAKAIYRYYGLQIMCINVANEKLQSFYNSLVFESELNECMEEVVAHVDITLPSNQHVLSLFLEKHTGVFDLLDEESRFPKATDESLAAKLHSVAGPSQPSVYMKPRYGGAAFTVLHYAGTITYQLCGILKTNRDTLRPALSFVMRGSASLVIKEMFQAQLTNTGSIRPSKRQNLSRHVKGAKSPFEFFKKLKMNKQKKELANPEPSTMTRKVGNTLTTHFKNSLQELISKLCNSTCHFVRCIKPNPDGRPLVAFTDYIRGQLCSTGVNQTVKIRTQGYALRATYTLLHQLYPVLTNLSNKGTNSQILKPDVCTTNLLQYCDISDYQTGKTRLFLRQREVLKMDGLEKQALKQIVTVQSVVRRFLACREAARLREAAKARLCNHIPGFPVPGQHVQESEPNDQGEEPNRTDLDRESQERDMAEGNMYVEMLDLVLAEYSDMEADLHGGGKTLGYKVRSSACLGTLSVPHIGDHGPPPTHTCSH</sequence>
<evidence type="ECO:0000313" key="9">
    <source>
        <dbReference type="Proteomes" id="UP000735302"/>
    </source>
</evidence>
<dbReference type="PROSITE" id="PS51456">
    <property type="entry name" value="MYOSIN_MOTOR"/>
    <property type="match status" value="1"/>
</dbReference>
<dbReference type="Gene3D" id="1.20.5.4820">
    <property type="match status" value="1"/>
</dbReference>
<dbReference type="InterPro" id="IPR052838">
    <property type="entry name" value="Myosin-XVI"/>
</dbReference>
<feature type="compositionally biased region" description="Basic and acidic residues" evidence="6">
    <location>
        <begin position="611"/>
        <end position="624"/>
    </location>
</feature>
<proteinExistence type="inferred from homology"/>
<dbReference type="Proteomes" id="UP000735302">
    <property type="component" value="Unassembled WGS sequence"/>
</dbReference>
<comment type="caution">
    <text evidence="5">Lacks conserved residue(s) required for the propagation of feature annotation.</text>
</comment>
<dbReference type="InterPro" id="IPR027417">
    <property type="entry name" value="P-loop_NTPase"/>
</dbReference>
<dbReference type="AlphaFoldDB" id="A0AAV3ZMI3"/>
<evidence type="ECO:0000259" key="7">
    <source>
        <dbReference type="PROSITE" id="PS51456"/>
    </source>
</evidence>
<feature type="region of interest" description="Disordered" evidence="6">
    <location>
        <begin position="594"/>
        <end position="624"/>
    </location>
</feature>
<keyword evidence="3 5" id="KW-0518">Myosin</keyword>
<evidence type="ECO:0000256" key="1">
    <source>
        <dbReference type="ARBA" id="ARBA00022741"/>
    </source>
</evidence>
<evidence type="ECO:0000256" key="2">
    <source>
        <dbReference type="ARBA" id="ARBA00022840"/>
    </source>
</evidence>
<keyword evidence="1" id="KW-0547">Nucleotide-binding</keyword>
<dbReference type="PANTHER" id="PTHR47335:SF1">
    <property type="entry name" value="UNCONVENTIONAL MYOSIN-XVI"/>
    <property type="match status" value="1"/>
</dbReference>
<gene>
    <name evidence="8" type="ORF">PoB_002255300</name>
</gene>
<dbReference type="CDD" id="cd00124">
    <property type="entry name" value="MYSc"/>
    <property type="match status" value="1"/>
</dbReference>
<comment type="caution">
    <text evidence="8">The sequence shown here is derived from an EMBL/GenBank/DDBJ whole genome shotgun (WGS) entry which is preliminary data.</text>
</comment>
<dbReference type="Pfam" id="PF00063">
    <property type="entry name" value="Myosin_head"/>
    <property type="match status" value="2"/>
</dbReference>
<dbReference type="Gene3D" id="3.40.850.10">
    <property type="entry name" value="Kinesin motor domain"/>
    <property type="match status" value="1"/>
</dbReference>
<dbReference type="GO" id="GO:0003774">
    <property type="term" value="F:cytoskeletal motor activity"/>
    <property type="evidence" value="ECO:0007669"/>
    <property type="project" value="InterPro"/>
</dbReference>
<name>A0AAV3ZMI3_9GAST</name>
<keyword evidence="2" id="KW-0067">ATP-binding</keyword>
<dbReference type="GO" id="GO:0005524">
    <property type="term" value="F:ATP binding"/>
    <property type="evidence" value="ECO:0007669"/>
    <property type="project" value="UniProtKB-KW"/>
</dbReference>
<keyword evidence="5" id="KW-0009">Actin-binding</keyword>
<protein>
    <submittedName>
        <fullName evidence="8">Myosin iiia</fullName>
    </submittedName>
</protein>
<evidence type="ECO:0000256" key="3">
    <source>
        <dbReference type="ARBA" id="ARBA00023123"/>
    </source>
</evidence>
<dbReference type="Gene3D" id="1.20.120.720">
    <property type="entry name" value="Myosin VI head, motor domain, U50 subdomain"/>
    <property type="match status" value="1"/>
</dbReference>
<dbReference type="EMBL" id="BLXT01002641">
    <property type="protein sequence ID" value="GFN96047.1"/>
    <property type="molecule type" value="Genomic_DNA"/>
</dbReference>
<dbReference type="InterPro" id="IPR001609">
    <property type="entry name" value="Myosin_head_motor_dom-like"/>
</dbReference>
<evidence type="ECO:0000313" key="8">
    <source>
        <dbReference type="EMBL" id="GFN96047.1"/>
    </source>
</evidence>
<dbReference type="SUPFAM" id="SSF52540">
    <property type="entry name" value="P-loop containing nucleoside triphosphate hydrolases"/>
    <property type="match status" value="1"/>
</dbReference>
<comment type="similarity">
    <text evidence="5">Belongs to the TRAFAC class myosin-kinesin ATPase superfamily. Myosin family.</text>
</comment>
<dbReference type="GO" id="GO:0003779">
    <property type="term" value="F:actin binding"/>
    <property type="evidence" value="ECO:0007669"/>
    <property type="project" value="UniProtKB-KW"/>
</dbReference>
<feature type="region of interest" description="Actin-binding" evidence="5">
    <location>
        <begin position="430"/>
        <end position="452"/>
    </location>
</feature>
<organism evidence="8 9">
    <name type="scientific">Plakobranchus ocellatus</name>
    <dbReference type="NCBI Taxonomy" id="259542"/>
    <lineage>
        <taxon>Eukaryota</taxon>
        <taxon>Metazoa</taxon>
        <taxon>Spiralia</taxon>
        <taxon>Lophotrochozoa</taxon>
        <taxon>Mollusca</taxon>
        <taxon>Gastropoda</taxon>
        <taxon>Heterobranchia</taxon>
        <taxon>Euthyneura</taxon>
        <taxon>Panpulmonata</taxon>
        <taxon>Sacoglossa</taxon>
        <taxon>Placobranchoidea</taxon>
        <taxon>Plakobranchidae</taxon>
        <taxon>Plakobranchus</taxon>
    </lineage>
</organism>